<dbReference type="InterPro" id="IPR002298">
    <property type="entry name" value="DNA_polymerase_A"/>
</dbReference>
<gene>
    <name evidence="3" type="ORF">AABB24_013410</name>
</gene>
<dbReference type="PANTHER" id="PTHR10133:SF27">
    <property type="entry name" value="DNA POLYMERASE NU"/>
    <property type="match status" value="1"/>
</dbReference>
<keyword evidence="1" id="KW-0235">DNA replication</keyword>
<dbReference type="PRINTS" id="PR00868">
    <property type="entry name" value="DNAPOLI"/>
</dbReference>
<comment type="caution">
    <text evidence="3">The sequence shown here is derived from an EMBL/GenBank/DDBJ whole genome shotgun (WGS) entry which is preliminary data.</text>
</comment>
<dbReference type="FunFam" id="1.10.150.20:FF:000034">
    <property type="entry name" value="DNA polymerase I"/>
    <property type="match status" value="1"/>
</dbReference>
<protein>
    <recommendedName>
        <fullName evidence="2">DNA-directed DNA polymerase family A palm domain-containing protein</fullName>
    </recommendedName>
</protein>
<proteinExistence type="predicted"/>
<dbReference type="AlphaFoldDB" id="A0ABD2U714"/>
<dbReference type="Proteomes" id="UP001627284">
    <property type="component" value="Unassembled WGS sequence"/>
</dbReference>
<feature type="domain" description="DNA-directed DNA polymerase family A palm" evidence="2">
    <location>
        <begin position="400"/>
        <end position="630"/>
    </location>
</feature>
<dbReference type="InterPro" id="IPR036397">
    <property type="entry name" value="RNaseH_sf"/>
</dbReference>
<evidence type="ECO:0000313" key="4">
    <source>
        <dbReference type="Proteomes" id="UP001627284"/>
    </source>
</evidence>
<reference evidence="3 4" key="1">
    <citation type="submission" date="2024-05" db="EMBL/GenBank/DDBJ databases">
        <title>De novo assembly of an allotetraploid wild potato.</title>
        <authorList>
            <person name="Hosaka A.J."/>
        </authorList>
    </citation>
    <scope>NUCLEOTIDE SEQUENCE [LARGE SCALE GENOMIC DNA]</scope>
    <source>
        <tissue evidence="3">Young leaves</tissue>
    </source>
</reference>
<dbReference type="Pfam" id="PF00476">
    <property type="entry name" value="DNA_pol_A"/>
    <property type="match status" value="2"/>
</dbReference>
<dbReference type="SUPFAM" id="SSF56672">
    <property type="entry name" value="DNA/RNA polymerases"/>
    <property type="match status" value="1"/>
</dbReference>
<dbReference type="Gene3D" id="3.30.420.10">
    <property type="entry name" value="Ribonuclease H-like superfamily/Ribonuclease H"/>
    <property type="match status" value="1"/>
</dbReference>
<dbReference type="InterPro" id="IPR001098">
    <property type="entry name" value="DNA-dir_DNA_pol_A_palm_dom"/>
</dbReference>
<dbReference type="GO" id="GO:0006260">
    <property type="term" value="P:DNA replication"/>
    <property type="evidence" value="ECO:0007669"/>
    <property type="project" value="UniProtKB-KW"/>
</dbReference>
<evidence type="ECO:0000313" key="3">
    <source>
        <dbReference type="EMBL" id="KAL3364619.1"/>
    </source>
</evidence>
<evidence type="ECO:0000259" key="2">
    <source>
        <dbReference type="SMART" id="SM00482"/>
    </source>
</evidence>
<dbReference type="Gene3D" id="3.30.70.370">
    <property type="match status" value="1"/>
</dbReference>
<organism evidence="3 4">
    <name type="scientific">Solanum stoloniferum</name>
    <dbReference type="NCBI Taxonomy" id="62892"/>
    <lineage>
        <taxon>Eukaryota</taxon>
        <taxon>Viridiplantae</taxon>
        <taxon>Streptophyta</taxon>
        <taxon>Embryophyta</taxon>
        <taxon>Tracheophyta</taxon>
        <taxon>Spermatophyta</taxon>
        <taxon>Magnoliopsida</taxon>
        <taxon>eudicotyledons</taxon>
        <taxon>Gunneridae</taxon>
        <taxon>Pentapetalae</taxon>
        <taxon>asterids</taxon>
        <taxon>lamiids</taxon>
        <taxon>Solanales</taxon>
        <taxon>Solanaceae</taxon>
        <taxon>Solanoideae</taxon>
        <taxon>Solaneae</taxon>
        <taxon>Solanum</taxon>
    </lineage>
</organism>
<sequence length="670" mass="75297">MHMARLWDSSRRILGGYSLEALTGDSHVMCDARLVHAERLFHDEGLFGKISMKTIFGRKKLKKDGTEGKVTMIPSVEELQRTERELWICYSALDSISTLMLYESLKKKLSKRIWTFDGVRKGSMYEFYEKYWRPFGELLVQMETEGVLVDRAYLAEIEKVAKAEQLVAVNRFRNWAAKYCADAKYMNVGSDTQLRQLFFGGIQNRRNVDESLPNEKEFKVPNVDKVIEEGKKAPTKFRKIHLHRICDPINTEIFTASGWPSVSGDALKALAGKVSADFDIFDEVDGNAEEVPETSVDEALTTNNEALSQNPEISAYGTAYHAFGGGQKGIEACHAIAALCEVCSIDSLISNFILPLQGHDVSGENGRIHCSLNINTETGRLSARRPNLQNQPALEKDRYKIRQGFVAAEGNSLIVADYGQLELRILAHLANCKSMLGAFKAGGDFHSRTAMNMYPHIREAVEKGQVLLEWHPEPGEDKPPVPLLKDAFGSERRKAKMLNFSIAYGKTTIGLSRDWKVSVKEAKETVERWYSDRKEVSDWQEQRRFEAREFGRVHTLLGRARWFPSVKNATGSVKGHIERAAINTPVQGSAADVAMCAMLEISKNARLKELGWKLLLQVHDEVILEGPEESEKEAMAIVVHCMSNPFNGKNILRVGLSVDAKCAKNWYSAK</sequence>
<keyword evidence="4" id="KW-1185">Reference proteome</keyword>
<accession>A0ABD2U714</accession>
<dbReference type="InterPro" id="IPR043502">
    <property type="entry name" value="DNA/RNA_pol_sf"/>
</dbReference>
<dbReference type="Gene3D" id="1.10.150.20">
    <property type="entry name" value="5' to 3' exonuclease, C-terminal subdomain"/>
    <property type="match status" value="1"/>
</dbReference>
<dbReference type="SMART" id="SM00482">
    <property type="entry name" value="POLAc"/>
    <property type="match status" value="1"/>
</dbReference>
<dbReference type="CDD" id="cd08640">
    <property type="entry name" value="DNA_pol_A_plastid_like"/>
    <property type="match status" value="1"/>
</dbReference>
<dbReference type="PANTHER" id="PTHR10133">
    <property type="entry name" value="DNA POLYMERASE I"/>
    <property type="match status" value="1"/>
</dbReference>
<evidence type="ECO:0000256" key="1">
    <source>
        <dbReference type="ARBA" id="ARBA00022705"/>
    </source>
</evidence>
<name>A0ABD2U714_9SOLN</name>
<dbReference type="EMBL" id="JBJKTR010000007">
    <property type="protein sequence ID" value="KAL3364619.1"/>
    <property type="molecule type" value="Genomic_DNA"/>
</dbReference>